<protein>
    <submittedName>
        <fullName evidence="1">Uncharacterized protein</fullName>
    </submittedName>
</protein>
<evidence type="ECO:0000313" key="1">
    <source>
        <dbReference type="EMBL" id="KAF4734280.1"/>
    </source>
</evidence>
<name>A0A7J6SQ71_PEROL</name>
<organism evidence="1 2">
    <name type="scientific">Perkinsus olseni</name>
    <name type="common">Perkinsus atlanticus</name>
    <dbReference type="NCBI Taxonomy" id="32597"/>
    <lineage>
        <taxon>Eukaryota</taxon>
        <taxon>Sar</taxon>
        <taxon>Alveolata</taxon>
        <taxon>Perkinsozoa</taxon>
        <taxon>Perkinsea</taxon>
        <taxon>Perkinsida</taxon>
        <taxon>Perkinsidae</taxon>
        <taxon>Perkinsus</taxon>
    </lineage>
</organism>
<sequence>VKIKVYIVEKLIPHLIIGVSGLRLLRVGLMFSPEGIEGYSGLAPPERERTEDHHVISNYMAELDGANVTAAHEGNVYHNDDLTCLFDAVNFIGIQENPTDDYTQDLLVPAHVSVQVHHQPATSSANNVLKKGEGLLLEQVLEHPLGTFRGLIVDHKDSDEAGTSYRALHDFNWTTRPAPSEGNKTAAERQARKLFNTLTKKGAQKAYTE</sequence>
<gene>
    <name evidence="1" type="ORF">FOZ62_018739</name>
</gene>
<dbReference type="EMBL" id="JABANM010013469">
    <property type="protein sequence ID" value="KAF4734280.1"/>
    <property type="molecule type" value="Genomic_DNA"/>
</dbReference>
<feature type="non-terminal residue" evidence="1">
    <location>
        <position position="1"/>
    </location>
</feature>
<accession>A0A7J6SQ71</accession>
<comment type="caution">
    <text evidence="1">The sequence shown here is derived from an EMBL/GenBank/DDBJ whole genome shotgun (WGS) entry which is preliminary data.</text>
</comment>
<reference evidence="1 2" key="1">
    <citation type="submission" date="2020-04" db="EMBL/GenBank/DDBJ databases">
        <title>Perkinsus olseni comparative genomics.</title>
        <authorList>
            <person name="Bogema D.R."/>
        </authorList>
    </citation>
    <scope>NUCLEOTIDE SEQUENCE [LARGE SCALE GENOMIC DNA]</scope>
    <source>
        <strain evidence="1">ATCC PRA-205</strain>
    </source>
</reference>
<evidence type="ECO:0000313" key="2">
    <source>
        <dbReference type="Proteomes" id="UP000574390"/>
    </source>
</evidence>
<proteinExistence type="predicted"/>
<feature type="non-terminal residue" evidence="1">
    <location>
        <position position="209"/>
    </location>
</feature>
<dbReference type="Proteomes" id="UP000574390">
    <property type="component" value="Unassembled WGS sequence"/>
</dbReference>
<dbReference type="AlphaFoldDB" id="A0A7J6SQ71"/>